<dbReference type="AlphaFoldDB" id="J3LIE9"/>
<organism evidence="2">
    <name type="scientific">Oryza brachyantha</name>
    <name type="common">malo sina</name>
    <dbReference type="NCBI Taxonomy" id="4533"/>
    <lineage>
        <taxon>Eukaryota</taxon>
        <taxon>Viridiplantae</taxon>
        <taxon>Streptophyta</taxon>
        <taxon>Embryophyta</taxon>
        <taxon>Tracheophyta</taxon>
        <taxon>Spermatophyta</taxon>
        <taxon>Magnoliopsida</taxon>
        <taxon>Liliopsida</taxon>
        <taxon>Poales</taxon>
        <taxon>Poaceae</taxon>
        <taxon>BOP clade</taxon>
        <taxon>Oryzoideae</taxon>
        <taxon>Oryzeae</taxon>
        <taxon>Oryzinae</taxon>
        <taxon>Oryza</taxon>
    </lineage>
</organism>
<proteinExistence type="predicted"/>
<protein>
    <submittedName>
        <fullName evidence="2">Uncharacterized protein</fullName>
    </submittedName>
</protein>
<accession>J3LIE9</accession>
<sequence>MCSQPSFFFDPFCMQSTTSKKLYHLRQFATPAQAMQGQKVASHTRTAQPDLTSTPLGNNDRSSIRVSDII</sequence>
<evidence type="ECO:0000313" key="2">
    <source>
        <dbReference type="EnsemblPlants" id="OB02G44160.1"/>
    </source>
</evidence>
<feature type="region of interest" description="Disordered" evidence="1">
    <location>
        <begin position="37"/>
        <end position="70"/>
    </location>
</feature>
<evidence type="ECO:0000313" key="3">
    <source>
        <dbReference type="Proteomes" id="UP000006038"/>
    </source>
</evidence>
<reference evidence="2" key="1">
    <citation type="submission" date="2013-04" db="UniProtKB">
        <authorList>
            <consortium name="EnsemblPlants"/>
        </authorList>
    </citation>
    <scope>IDENTIFICATION</scope>
</reference>
<dbReference type="Gramene" id="OB02G44160.1">
    <property type="protein sequence ID" value="OB02G44160.1"/>
    <property type="gene ID" value="OB02G44160"/>
</dbReference>
<evidence type="ECO:0000256" key="1">
    <source>
        <dbReference type="SAM" id="MobiDB-lite"/>
    </source>
</evidence>
<name>J3LIE9_ORYBR</name>
<dbReference type="EnsemblPlants" id="OB02G44160.1">
    <property type="protein sequence ID" value="OB02G44160.1"/>
    <property type="gene ID" value="OB02G44160"/>
</dbReference>
<dbReference type="Proteomes" id="UP000006038">
    <property type="component" value="Unassembled WGS sequence"/>
</dbReference>
<dbReference type="HOGENOM" id="CLU_2761826_0_0_1"/>
<keyword evidence="3" id="KW-1185">Reference proteome</keyword>